<evidence type="ECO:0000313" key="2">
    <source>
        <dbReference type="EMBL" id="AAX31036.1"/>
    </source>
</evidence>
<accession>Q5BR00</accession>
<reference evidence="2" key="2">
    <citation type="journal article" date="2006" name="PLoS Pathog.">
        <title>New perspectives on host-parasite interplay by comparative transcriptomic and proteomic analyses of Schistosoma japonicum.</title>
        <authorList>
            <person name="Liu F."/>
            <person name="Lu J."/>
            <person name="Hu W."/>
            <person name="Wang S.Y."/>
            <person name="Cui S.J."/>
            <person name="Chi M."/>
            <person name="Yan Q."/>
            <person name="Wang X.R."/>
            <person name="Song H.D."/>
            <person name="Xu X.N."/>
            <person name="Wang J.J."/>
            <person name="Zhang X.L."/>
            <person name="Zhang X."/>
            <person name="Wang Z.Q."/>
            <person name="Xue C.L."/>
            <person name="Brindley P.J."/>
            <person name="McManus D.P."/>
            <person name="Yang P.Y."/>
            <person name="Feng Z."/>
            <person name="Chen Z."/>
            <person name="Han Z.G."/>
        </authorList>
    </citation>
    <scope>NUCLEOTIDE SEQUENCE</scope>
</reference>
<feature type="region of interest" description="Disordered" evidence="1">
    <location>
        <begin position="35"/>
        <end position="54"/>
    </location>
</feature>
<dbReference type="EMBL" id="AY915815">
    <property type="protein sequence ID" value="AAX31036.1"/>
    <property type="molecule type" value="mRNA"/>
</dbReference>
<proteinExistence type="evidence at transcript level"/>
<sequence length="86" mass="10275">MICVFEYNLACTYFYSSEANKHSHSKHKILSNHGHVSSCRPKYSHHPNRNGDNPYDYPNYRKNFGMKCSEGGYYFKHKLYRQTFRS</sequence>
<protein>
    <submittedName>
        <fullName evidence="2">SJCHGC09743 protein</fullName>
    </submittedName>
</protein>
<reference evidence="2" key="1">
    <citation type="submission" date="2005-01" db="EMBL/GenBank/DDBJ databases">
        <authorList>
            <person name="Han Z."/>
        </authorList>
    </citation>
    <scope>NUCLEOTIDE SEQUENCE</scope>
</reference>
<organism evidence="2">
    <name type="scientific">Schistosoma japonicum</name>
    <name type="common">Blood fluke</name>
    <dbReference type="NCBI Taxonomy" id="6182"/>
    <lineage>
        <taxon>Eukaryota</taxon>
        <taxon>Metazoa</taxon>
        <taxon>Spiralia</taxon>
        <taxon>Lophotrochozoa</taxon>
        <taxon>Platyhelminthes</taxon>
        <taxon>Trematoda</taxon>
        <taxon>Digenea</taxon>
        <taxon>Strigeidida</taxon>
        <taxon>Schistosomatoidea</taxon>
        <taxon>Schistosomatidae</taxon>
        <taxon>Schistosoma</taxon>
    </lineage>
</organism>
<evidence type="ECO:0000256" key="1">
    <source>
        <dbReference type="SAM" id="MobiDB-lite"/>
    </source>
</evidence>
<name>Q5BR00_SCHJA</name>
<dbReference type="AlphaFoldDB" id="Q5BR00"/>